<dbReference type="PANTHER" id="PTHR33627:SF1">
    <property type="entry name" value="TRANSPOSASE"/>
    <property type="match status" value="1"/>
</dbReference>
<dbReference type="PANTHER" id="PTHR33627">
    <property type="entry name" value="TRANSPOSASE"/>
    <property type="match status" value="1"/>
</dbReference>
<proteinExistence type="predicted"/>
<dbReference type="AlphaFoldDB" id="A0A160P0Y5"/>
<dbReference type="KEGG" id="slau:SLA_3055"/>
<dbReference type="EMBL" id="AP017424">
    <property type="protein sequence ID" value="BAU83970.1"/>
    <property type="molecule type" value="Genomic_DNA"/>
</dbReference>
<sequence length="442" mass="48716">MATAPRVGNAELVKMQRVFSTSGRGWPTPAGATAYAEGMGGDLRLHDKENVRYSSVMVNLPPDDAVFRFTERVFEPLARADQRAWARRYLRALLTTPGKKSARRLAASVSPSPTAAQALHQFVNVSPWDWIPVREELIRWTERRVAPRAWVVDLAVLPKRGEHSCGVHRRFVAAAGRAVTCQVGVGAFLATAADAVPVDWRLQLPGAWSKDPHRRQRARIPDDVDFRLPEQHALELVDALTAASRITPVPVVAHLGATLQVGALVRGLAARDRDFVLAVPDGLRVRTARPSGHRPRREEYGPVHTARGVLDHGPAPLRTEETARPDGHARLAVVATALVHPVERPSVGAPQRAYRLFTVRPGQSRPPSPLWLTNMTHARTEYLLGLTRLPALTLRTTRRLKDDLGLLDFEGRSFPGWHHHMTLVSAAYALRHTAAGLTPADT</sequence>
<accession>A0A160P0Y5</accession>
<dbReference type="InterPro" id="IPR038721">
    <property type="entry name" value="IS701-like_DDE_dom"/>
</dbReference>
<evidence type="ECO:0000313" key="3">
    <source>
        <dbReference type="Proteomes" id="UP000217676"/>
    </source>
</evidence>
<keyword evidence="3" id="KW-1185">Reference proteome</keyword>
<dbReference type="InterPro" id="IPR039365">
    <property type="entry name" value="IS701-like"/>
</dbReference>
<dbReference type="Proteomes" id="UP000217676">
    <property type="component" value="Chromosome"/>
</dbReference>
<organism evidence="2 3">
    <name type="scientific">Streptomyces laurentii</name>
    <dbReference type="NCBI Taxonomy" id="39478"/>
    <lineage>
        <taxon>Bacteria</taxon>
        <taxon>Bacillati</taxon>
        <taxon>Actinomycetota</taxon>
        <taxon>Actinomycetes</taxon>
        <taxon>Kitasatosporales</taxon>
        <taxon>Streptomycetaceae</taxon>
        <taxon>Streptomyces</taxon>
    </lineage>
</organism>
<dbReference type="Pfam" id="PF13546">
    <property type="entry name" value="DDE_5"/>
    <property type="match status" value="1"/>
</dbReference>
<name>A0A160P0Y5_STRLU</name>
<evidence type="ECO:0000313" key="2">
    <source>
        <dbReference type="EMBL" id="BAU83970.1"/>
    </source>
</evidence>
<protein>
    <submittedName>
        <fullName evidence="2">Transposase, IS4</fullName>
    </submittedName>
</protein>
<feature type="domain" description="Transposase IS701-like DDE" evidence="1">
    <location>
        <begin position="73"/>
        <end position="321"/>
    </location>
</feature>
<gene>
    <name evidence="2" type="ORF">SLA_3055</name>
</gene>
<reference evidence="2 3" key="1">
    <citation type="journal article" date="2016" name="Genome Announc.">
        <title>Complete Genome Sequence of Thiostrepton-Producing Streptomyces laurentii ATCC 31255.</title>
        <authorList>
            <person name="Doi K."/>
            <person name="Fujino Y."/>
            <person name="Nagayoshi Y."/>
            <person name="Ohshima T."/>
            <person name="Ogata S."/>
        </authorList>
    </citation>
    <scope>NUCLEOTIDE SEQUENCE [LARGE SCALE GENOMIC DNA]</scope>
    <source>
        <strain evidence="2 3">ATCC 31255</strain>
    </source>
</reference>
<evidence type="ECO:0000259" key="1">
    <source>
        <dbReference type="Pfam" id="PF13546"/>
    </source>
</evidence>